<dbReference type="Pfam" id="PF00789">
    <property type="entry name" value="UBX"/>
    <property type="match status" value="1"/>
</dbReference>
<comment type="caution">
    <text evidence="3">The sequence shown here is derived from an EMBL/GenBank/DDBJ whole genome shotgun (WGS) entry which is preliminary data.</text>
</comment>
<dbReference type="InterPro" id="IPR050730">
    <property type="entry name" value="UBX_domain-protein"/>
</dbReference>
<organism evidence="3 4">
    <name type="scientific">Paramecium sonneborni</name>
    <dbReference type="NCBI Taxonomy" id="65129"/>
    <lineage>
        <taxon>Eukaryota</taxon>
        <taxon>Sar</taxon>
        <taxon>Alveolata</taxon>
        <taxon>Ciliophora</taxon>
        <taxon>Intramacronucleata</taxon>
        <taxon>Oligohymenophorea</taxon>
        <taxon>Peniculida</taxon>
        <taxon>Parameciidae</taxon>
        <taxon>Paramecium</taxon>
    </lineage>
</organism>
<name>A0A8S1LSN4_9CILI</name>
<dbReference type="CDD" id="cd01767">
    <property type="entry name" value="UBX"/>
    <property type="match status" value="1"/>
</dbReference>
<evidence type="ECO:0000313" key="4">
    <source>
        <dbReference type="Proteomes" id="UP000692954"/>
    </source>
</evidence>
<dbReference type="PANTHER" id="PTHR23322:SF93">
    <property type="entry name" value="UBX DOMAIN-CONTAINING PROTEIN 8"/>
    <property type="match status" value="1"/>
</dbReference>
<dbReference type="CDD" id="cd14273">
    <property type="entry name" value="UBA_TAP-C_like"/>
    <property type="match status" value="1"/>
</dbReference>
<accession>A0A8S1LSN4</accession>
<evidence type="ECO:0000259" key="2">
    <source>
        <dbReference type="Pfam" id="PF00789"/>
    </source>
</evidence>
<proteinExistence type="predicted"/>
<sequence length="448" mass="53567">MQQDQQLVKKFSEITGCKDQMKCIHYLQMNNNELERAIQLYLDLEIQQQEDQNQQEIYHQQIIPQQQKKQIKQEFQLEKTQATQNLILKYQQYKESKMEEDDNLVSNVWKIAKAIFTKNQNYGEEFQKNIQSKKIKIEIKFEMGSFQDNIKKAQNKQIPLFVYAHDVSGLKILENMFQCKTLVKFVNRSFISYAFIGNEETLVQLPTQNIELPSILIYRINFIDEICLMKQIKLFPQTNFEELAKEIKQIAYAIYKIRVQENLAKNHVDNPEEISQSQIEKFSQRQIEMEKKKQQEIQQREREELLQNQEMEYLIAVQKAEDKKKRIQDEKLKQEQLIQEQQWEEEQRQFIKASQLSSLPEEPIENGISIQLRFFDKVLTRKFNLTDKIESIFDFVMCQDDSLFMNPKAQIDLIQNFPRLSLIDKKNMTIQEIFNDSTGEQLIILEMD</sequence>
<reference evidence="3" key="1">
    <citation type="submission" date="2021-01" db="EMBL/GenBank/DDBJ databases">
        <authorList>
            <consortium name="Genoscope - CEA"/>
            <person name="William W."/>
        </authorList>
    </citation>
    <scope>NUCLEOTIDE SEQUENCE</scope>
</reference>
<dbReference type="EMBL" id="CAJJDN010000025">
    <property type="protein sequence ID" value="CAD8069372.1"/>
    <property type="molecule type" value="Genomic_DNA"/>
</dbReference>
<evidence type="ECO:0000256" key="1">
    <source>
        <dbReference type="SAM" id="Coils"/>
    </source>
</evidence>
<protein>
    <recommendedName>
        <fullName evidence="2">UBX domain-containing protein</fullName>
    </recommendedName>
</protein>
<feature type="coiled-coil region" evidence="1">
    <location>
        <begin position="292"/>
        <end position="344"/>
    </location>
</feature>
<dbReference type="OrthoDB" id="306351at2759"/>
<dbReference type="Pfam" id="PF14555">
    <property type="entry name" value="UBA_4"/>
    <property type="match status" value="1"/>
</dbReference>
<keyword evidence="1" id="KW-0175">Coiled coil</keyword>
<dbReference type="GO" id="GO:0043130">
    <property type="term" value="F:ubiquitin binding"/>
    <property type="evidence" value="ECO:0007669"/>
    <property type="project" value="TreeGrafter"/>
</dbReference>
<keyword evidence="4" id="KW-1185">Reference proteome</keyword>
<feature type="domain" description="UBX" evidence="2">
    <location>
        <begin position="365"/>
        <end position="436"/>
    </location>
</feature>
<dbReference type="AlphaFoldDB" id="A0A8S1LSN4"/>
<dbReference type="PANTHER" id="PTHR23322">
    <property type="entry name" value="FAS-ASSOCIATED PROTEIN"/>
    <property type="match status" value="1"/>
</dbReference>
<dbReference type="Proteomes" id="UP000692954">
    <property type="component" value="Unassembled WGS sequence"/>
</dbReference>
<dbReference type="InterPro" id="IPR001012">
    <property type="entry name" value="UBX_dom"/>
</dbReference>
<evidence type="ECO:0000313" key="3">
    <source>
        <dbReference type="EMBL" id="CAD8069372.1"/>
    </source>
</evidence>
<gene>
    <name evidence="3" type="ORF">PSON_ATCC_30995.1.T0250239</name>
</gene>